<dbReference type="EMBL" id="JAKKPZ010000003">
    <property type="protein sequence ID" value="KAI1723879.1"/>
    <property type="molecule type" value="Genomic_DNA"/>
</dbReference>
<organism evidence="2 3">
    <name type="scientific">Ditylenchus destructor</name>
    <dbReference type="NCBI Taxonomy" id="166010"/>
    <lineage>
        <taxon>Eukaryota</taxon>
        <taxon>Metazoa</taxon>
        <taxon>Ecdysozoa</taxon>
        <taxon>Nematoda</taxon>
        <taxon>Chromadorea</taxon>
        <taxon>Rhabditida</taxon>
        <taxon>Tylenchina</taxon>
        <taxon>Tylenchomorpha</taxon>
        <taxon>Sphaerularioidea</taxon>
        <taxon>Anguinidae</taxon>
        <taxon>Anguininae</taxon>
        <taxon>Ditylenchus</taxon>
    </lineage>
</organism>
<evidence type="ECO:0000313" key="3">
    <source>
        <dbReference type="Proteomes" id="UP001201812"/>
    </source>
</evidence>
<proteinExistence type="predicted"/>
<feature type="compositionally biased region" description="Low complexity" evidence="1">
    <location>
        <begin position="51"/>
        <end position="62"/>
    </location>
</feature>
<dbReference type="AlphaFoldDB" id="A0AAD4RBP6"/>
<accession>A0AAD4RBP6</accession>
<evidence type="ECO:0000313" key="2">
    <source>
        <dbReference type="EMBL" id="KAI1723879.1"/>
    </source>
</evidence>
<sequence>MSHAALLPNNPYSRTTAVEGRRPEIVSCCSTPEQPLLPNRVVPSRRKVRVSSRVGRNSSSRVSSRRKSRVSSHSAQPAPEQVVEGRRPEIVSCCSTPEQPLLPNRTLRAADGREVGREAPDLDFLPAPKALVKKSSLKYHVFIKPAILLNKWF</sequence>
<keyword evidence="3" id="KW-1185">Reference proteome</keyword>
<name>A0AAD4RBP6_9BILA</name>
<gene>
    <name evidence="2" type="ORF">DdX_04058</name>
</gene>
<evidence type="ECO:0000256" key="1">
    <source>
        <dbReference type="SAM" id="MobiDB-lite"/>
    </source>
</evidence>
<comment type="caution">
    <text evidence="2">The sequence shown here is derived from an EMBL/GenBank/DDBJ whole genome shotgun (WGS) entry which is preliminary data.</text>
</comment>
<dbReference type="Proteomes" id="UP001201812">
    <property type="component" value="Unassembled WGS sequence"/>
</dbReference>
<feature type="region of interest" description="Disordered" evidence="1">
    <location>
        <begin position="44"/>
        <end position="88"/>
    </location>
</feature>
<protein>
    <submittedName>
        <fullName evidence="2">Uncharacterized protein</fullName>
    </submittedName>
</protein>
<reference evidence="2" key="1">
    <citation type="submission" date="2022-01" db="EMBL/GenBank/DDBJ databases">
        <title>Genome Sequence Resource for Two Populations of Ditylenchus destructor, the Migratory Endoparasitic Phytonematode.</title>
        <authorList>
            <person name="Zhang H."/>
            <person name="Lin R."/>
            <person name="Xie B."/>
        </authorList>
    </citation>
    <scope>NUCLEOTIDE SEQUENCE</scope>
    <source>
        <strain evidence="2">BazhouSP</strain>
    </source>
</reference>